<name>A0A1H3DGR7_9RHOB</name>
<reference evidence="9" key="1">
    <citation type="submission" date="2016-10" db="EMBL/GenBank/DDBJ databases">
        <authorList>
            <person name="Varghese N."/>
            <person name="Submissions S."/>
        </authorList>
    </citation>
    <scope>NUCLEOTIDE SEQUENCE [LARGE SCALE GENOMIC DNA]</scope>
    <source>
        <strain evidence="9">DSM 27839</strain>
    </source>
</reference>
<dbReference type="InterPro" id="IPR014729">
    <property type="entry name" value="Rossmann-like_a/b/a_fold"/>
</dbReference>
<sequence length="417" mass="45545">MTSDADTLRSELRAHLPDPLPRRLGVAVSGGSDSTALLRLLADIGQQEQIELFAATVDHGLRSESASEALTVSALAQRLGIPHETLNWQGWDGAGNLQDQARRARYRLLVAWAEAKGIEAIALGHTADDQAETVLMRLARSAGVSGLSAMAPARKEHGITLLRPMLALSRAQLRTYLTAQGISWIDDPSNQDQRFDRIKARRALSGLDQIGITAETLSRVADNLAQAREALAQYTQDSAARLMRVMDGDLRIDRHGFDALPKEIRRRLVVASVSWIAGAEYPPRRKAVDQVLEAISSGQATTLGGCILIPEGKNTWICRELNAVRHETTQPAELWDRRWRVTGPEALGAEIHALGEDGILQLEDWRLAGKPRAALLSTPAVWVRGSMVAAPLAGFANDWKAEMRSERADFAAVILSH</sequence>
<feature type="domain" description="tRNA(Ile)-lysidine/2-thiocytidine synthase N-terminal" evidence="7">
    <location>
        <begin position="25"/>
        <end position="202"/>
    </location>
</feature>
<evidence type="ECO:0000313" key="9">
    <source>
        <dbReference type="Proteomes" id="UP000183400"/>
    </source>
</evidence>
<dbReference type="OrthoDB" id="9807403at2"/>
<evidence type="ECO:0000256" key="4">
    <source>
        <dbReference type="ARBA" id="ARBA00022840"/>
    </source>
</evidence>
<comment type="similarity">
    <text evidence="6">Belongs to the tRNA(Ile)-lysidine synthase family.</text>
</comment>
<dbReference type="InterPro" id="IPR012795">
    <property type="entry name" value="tRNA_Ile_lys_synt_N"/>
</dbReference>
<comment type="subcellular location">
    <subcellularLocation>
        <location evidence="6">Cytoplasm</location>
    </subcellularLocation>
</comment>
<keyword evidence="3 6" id="KW-0547">Nucleotide-binding</keyword>
<dbReference type="GO" id="GO:0005524">
    <property type="term" value="F:ATP binding"/>
    <property type="evidence" value="ECO:0007669"/>
    <property type="project" value="UniProtKB-UniRule"/>
</dbReference>
<keyword evidence="9" id="KW-1185">Reference proteome</keyword>
<dbReference type="NCBIfam" id="TIGR02432">
    <property type="entry name" value="lysidine_TilS_N"/>
    <property type="match status" value="1"/>
</dbReference>
<dbReference type="CDD" id="cd01992">
    <property type="entry name" value="TilS_N"/>
    <property type="match status" value="1"/>
</dbReference>
<dbReference type="PANTHER" id="PTHR43033">
    <property type="entry name" value="TRNA(ILE)-LYSIDINE SYNTHASE-RELATED"/>
    <property type="match status" value="1"/>
</dbReference>
<dbReference type="HAMAP" id="MF_01161">
    <property type="entry name" value="tRNA_Ile_lys_synt"/>
    <property type="match status" value="1"/>
</dbReference>
<dbReference type="GO" id="GO:0005737">
    <property type="term" value="C:cytoplasm"/>
    <property type="evidence" value="ECO:0007669"/>
    <property type="project" value="UniProtKB-SubCell"/>
</dbReference>
<evidence type="ECO:0000259" key="7">
    <source>
        <dbReference type="Pfam" id="PF01171"/>
    </source>
</evidence>
<keyword evidence="6" id="KW-0963">Cytoplasm</keyword>
<dbReference type="RefSeq" id="WP_074738300.1">
    <property type="nucleotide sequence ID" value="NZ_FNNP01000008.1"/>
</dbReference>
<dbReference type="Proteomes" id="UP000183400">
    <property type="component" value="Unassembled WGS sequence"/>
</dbReference>
<evidence type="ECO:0000256" key="5">
    <source>
        <dbReference type="ARBA" id="ARBA00048539"/>
    </source>
</evidence>
<evidence type="ECO:0000256" key="3">
    <source>
        <dbReference type="ARBA" id="ARBA00022741"/>
    </source>
</evidence>
<keyword evidence="4 6" id="KW-0067">ATP-binding</keyword>
<dbReference type="AlphaFoldDB" id="A0A1H3DGR7"/>
<dbReference type="InterPro" id="IPR012094">
    <property type="entry name" value="tRNA_Ile_lys_synt"/>
</dbReference>
<dbReference type="InterPro" id="IPR011063">
    <property type="entry name" value="TilS/TtcA_N"/>
</dbReference>
<dbReference type="EMBL" id="FNNP01000008">
    <property type="protein sequence ID" value="SDX65530.1"/>
    <property type="molecule type" value="Genomic_DNA"/>
</dbReference>
<dbReference type="GO" id="GO:0032267">
    <property type="term" value="F:tRNA(Ile)-lysidine synthase activity"/>
    <property type="evidence" value="ECO:0007669"/>
    <property type="project" value="UniProtKB-EC"/>
</dbReference>
<proteinExistence type="inferred from homology"/>
<comment type="function">
    <text evidence="6">Ligates lysine onto the cytidine present at position 34 of the AUA codon-specific tRNA(Ile) that contains the anticodon CAU, in an ATP-dependent manner. Cytidine is converted to lysidine, thus changing the amino acid specificity of the tRNA from methionine to isoleucine.</text>
</comment>
<dbReference type="GO" id="GO:0006400">
    <property type="term" value="P:tRNA modification"/>
    <property type="evidence" value="ECO:0007669"/>
    <property type="project" value="UniProtKB-UniRule"/>
</dbReference>
<dbReference type="Gene3D" id="3.40.50.620">
    <property type="entry name" value="HUPs"/>
    <property type="match status" value="1"/>
</dbReference>
<comment type="domain">
    <text evidence="6">The N-terminal region contains the highly conserved SGGXDS motif, predicted to be a P-loop motif involved in ATP binding.</text>
</comment>
<feature type="binding site" evidence="6">
    <location>
        <begin position="29"/>
        <end position="34"/>
    </location>
    <ligand>
        <name>ATP</name>
        <dbReference type="ChEBI" id="CHEBI:30616"/>
    </ligand>
</feature>
<gene>
    <name evidence="6" type="primary">tilS</name>
    <name evidence="8" type="ORF">SAMN05444358_108110</name>
</gene>
<protein>
    <recommendedName>
        <fullName evidence="6">tRNA(Ile)-lysidine synthase</fullName>
        <ecNumber evidence="6">6.3.4.19</ecNumber>
    </recommendedName>
    <alternativeName>
        <fullName evidence="6">tRNA(Ile)-2-lysyl-cytidine synthase</fullName>
    </alternativeName>
    <alternativeName>
        <fullName evidence="6">tRNA(Ile)-lysidine synthetase</fullName>
    </alternativeName>
</protein>
<keyword evidence="1 6" id="KW-0436">Ligase</keyword>
<evidence type="ECO:0000256" key="2">
    <source>
        <dbReference type="ARBA" id="ARBA00022694"/>
    </source>
</evidence>
<dbReference type="PANTHER" id="PTHR43033:SF1">
    <property type="entry name" value="TRNA(ILE)-LYSIDINE SYNTHASE-RELATED"/>
    <property type="match status" value="1"/>
</dbReference>
<accession>A0A1H3DGR7</accession>
<dbReference type="STRING" id="985054.SAMN05444358_108110"/>
<dbReference type="SUPFAM" id="SSF52402">
    <property type="entry name" value="Adenine nucleotide alpha hydrolases-like"/>
    <property type="match status" value="1"/>
</dbReference>
<organism evidence="8 9">
    <name type="scientific">Ruegeria halocynthiae</name>
    <dbReference type="NCBI Taxonomy" id="985054"/>
    <lineage>
        <taxon>Bacteria</taxon>
        <taxon>Pseudomonadati</taxon>
        <taxon>Pseudomonadota</taxon>
        <taxon>Alphaproteobacteria</taxon>
        <taxon>Rhodobacterales</taxon>
        <taxon>Roseobacteraceae</taxon>
        <taxon>Ruegeria</taxon>
    </lineage>
</organism>
<evidence type="ECO:0000313" key="8">
    <source>
        <dbReference type="EMBL" id="SDX65530.1"/>
    </source>
</evidence>
<evidence type="ECO:0000256" key="1">
    <source>
        <dbReference type="ARBA" id="ARBA00022598"/>
    </source>
</evidence>
<evidence type="ECO:0000256" key="6">
    <source>
        <dbReference type="HAMAP-Rule" id="MF_01161"/>
    </source>
</evidence>
<dbReference type="EC" id="6.3.4.19" evidence="6"/>
<comment type="catalytic activity">
    <reaction evidence="5 6">
        <text>cytidine(34) in tRNA(Ile2) + L-lysine + ATP = lysidine(34) in tRNA(Ile2) + AMP + diphosphate + H(+)</text>
        <dbReference type="Rhea" id="RHEA:43744"/>
        <dbReference type="Rhea" id="RHEA-COMP:10625"/>
        <dbReference type="Rhea" id="RHEA-COMP:10670"/>
        <dbReference type="ChEBI" id="CHEBI:15378"/>
        <dbReference type="ChEBI" id="CHEBI:30616"/>
        <dbReference type="ChEBI" id="CHEBI:32551"/>
        <dbReference type="ChEBI" id="CHEBI:33019"/>
        <dbReference type="ChEBI" id="CHEBI:82748"/>
        <dbReference type="ChEBI" id="CHEBI:83665"/>
        <dbReference type="ChEBI" id="CHEBI:456215"/>
        <dbReference type="EC" id="6.3.4.19"/>
    </reaction>
</comment>
<dbReference type="Pfam" id="PF01171">
    <property type="entry name" value="ATP_bind_3"/>
    <property type="match status" value="1"/>
</dbReference>
<keyword evidence="2 6" id="KW-0819">tRNA processing</keyword>